<dbReference type="GO" id="GO:0005524">
    <property type="term" value="F:ATP binding"/>
    <property type="evidence" value="ECO:0007669"/>
    <property type="project" value="UniProtKB-UniRule"/>
</dbReference>
<gene>
    <name evidence="17" type="primary">cobU</name>
    <name evidence="17" type="ORF">FME95_11885</name>
</gene>
<evidence type="ECO:0000256" key="7">
    <source>
        <dbReference type="ARBA" id="ARBA00007490"/>
    </source>
</evidence>
<evidence type="ECO:0000256" key="16">
    <source>
        <dbReference type="PIRSR" id="PIRSR006135-2"/>
    </source>
</evidence>
<keyword evidence="18" id="KW-1185">Reference proteome</keyword>
<evidence type="ECO:0000256" key="13">
    <source>
        <dbReference type="ARBA" id="ARBA00023134"/>
    </source>
</evidence>
<dbReference type="Pfam" id="PF02283">
    <property type="entry name" value="CobU"/>
    <property type="match status" value="1"/>
</dbReference>
<dbReference type="GO" id="GO:0043752">
    <property type="term" value="F:adenosylcobinamide kinase activity"/>
    <property type="evidence" value="ECO:0007669"/>
    <property type="project" value="UniProtKB-EC"/>
</dbReference>
<feature type="binding site" evidence="16">
    <location>
        <begin position="39"/>
        <end position="41"/>
    </location>
    <ligand>
        <name>GTP</name>
        <dbReference type="ChEBI" id="CHEBI:37565"/>
    </ligand>
</feature>
<dbReference type="GO" id="GO:0009236">
    <property type="term" value="P:cobalamin biosynthetic process"/>
    <property type="evidence" value="ECO:0007669"/>
    <property type="project" value="UniProtKB-UniRule"/>
</dbReference>
<comment type="function">
    <text evidence="4 14">Catalyzes ATP-dependent phosphorylation of adenosylcobinamide and addition of GMP to adenosylcobinamide phosphate.</text>
</comment>
<evidence type="ECO:0000313" key="18">
    <source>
        <dbReference type="Proteomes" id="UP000321764"/>
    </source>
</evidence>
<keyword evidence="11 14" id="KW-0418">Kinase</keyword>
<dbReference type="PANTHER" id="PTHR34848">
    <property type="match status" value="1"/>
</dbReference>
<dbReference type="InterPro" id="IPR003203">
    <property type="entry name" value="CobU/CobP"/>
</dbReference>
<keyword evidence="17" id="KW-0548">Nucleotidyltransferase</keyword>
<accession>A0A5C8Z4I8</accession>
<comment type="caution">
    <text evidence="17">The sequence shown here is derived from an EMBL/GenBank/DDBJ whole genome shotgun (WGS) entry which is preliminary data.</text>
</comment>
<evidence type="ECO:0000256" key="6">
    <source>
        <dbReference type="ARBA" id="ARBA00005159"/>
    </source>
</evidence>
<dbReference type="SUPFAM" id="SSF52540">
    <property type="entry name" value="P-loop containing nucleoside triphosphate hydrolases"/>
    <property type="match status" value="1"/>
</dbReference>
<evidence type="ECO:0000256" key="1">
    <source>
        <dbReference type="ARBA" id="ARBA00000312"/>
    </source>
</evidence>
<evidence type="ECO:0000256" key="11">
    <source>
        <dbReference type="ARBA" id="ARBA00022777"/>
    </source>
</evidence>
<sequence>MSWTVMAIITLVLGGIKSGKSKTGMNCIEQITDQPCIIATARRTDGEMGQRIDQHIAERGEHWQCIEAPLALADALTASQGPVLVDCLGTWVTNLLIEQPDQLQAEIDKLLSALIQRTDDTVLISNESGLGVIGIDKITRQFVDQLGLLNQAIASHAQRVCFCVAGIENWLKDTD</sequence>
<comment type="catalytic activity">
    <reaction evidence="3">
        <text>adenosylcob(III)inamide + GTP = adenosylcob(III)inamide phosphate + GDP + H(+)</text>
        <dbReference type="Rhea" id="RHEA:15765"/>
        <dbReference type="ChEBI" id="CHEBI:2480"/>
        <dbReference type="ChEBI" id="CHEBI:15378"/>
        <dbReference type="ChEBI" id="CHEBI:37565"/>
        <dbReference type="ChEBI" id="CHEBI:58189"/>
        <dbReference type="ChEBI" id="CHEBI:58502"/>
        <dbReference type="EC" id="2.7.1.156"/>
    </reaction>
</comment>
<evidence type="ECO:0000256" key="8">
    <source>
        <dbReference type="ARBA" id="ARBA00022573"/>
    </source>
</evidence>
<dbReference type="GO" id="GO:0005525">
    <property type="term" value="F:GTP binding"/>
    <property type="evidence" value="ECO:0007669"/>
    <property type="project" value="UniProtKB-UniRule"/>
</dbReference>
<evidence type="ECO:0000256" key="4">
    <source>
        <dbReference type="ARBA" id="ARBA00003889"/>
    </source>
</evidence>
<dbReference type="OrthoDB" id="9788370at2"/>
<evidence type="ECO:0000256" key="3">
    <source>
        <dbReference type="ARBA" id="ARBA00001522"/>
    </source>
</evidence>
<comment type="similarity">
    <text evidence="7 14">Belongs to the CobU/CobP family.</text>
</comment>
<comment type="pathway">
    <text evidence="6 14">Cofactor biosynthesis; adenosylcobalamin biosynthesis; adenosylcobalamin from cob(II)yrinate a,c-diamide: step 5/7.</text>
</comment>
<dbReference type="UniPathway" id="UPA00148">
    <property type="reaction ID" value="UER00236"/>
</dbReference>
<evidence type="ECO:0000256" key="12">
    <source>
        <dbReference type="ARBA" id="ARBA00022840"/>
    </source>
</evidence>
<dbReference type="AlphaFoldDB" id="A0A5C8Z4I8"/>
<keyword evidence="10 14" id="KW-0547">Nucleotide-binding</keyword>
<dbReference type="InterPro" id="IPR027417">
    <property type="entry name" value="P-loop_NTPase"/>
</dbReference>
<reference evidence="17 18" key="1">
    <citation type="submission" date="2019-07" db="EMBL/GenBank/DDBJ databases">
        <title>Reinekea sp. strain SSH23 genome sequencing and assembly.</title>
        <authorList>
            <person name="Kim I."/>
        </authorList>
    </citation>
    <scope>NUCLEOTIDE SEQUENCE [LARGE SCALE GENOMIC DNA]</scope>
    <source>
        <strain evidence="17 18">SSH23</strain>
    </source>
</reference>
<dbReference type="GO" id="GO:0008820">
    <property type="term" value="F:cobinamide phosphate guanylyltransferase activity"/>
    <property type="evidence" value="ECO:0007669"/>
    <property type="project" value="UniProtKB-UniRule"/>
</dbReference>
<comment type="catalytic activity">
    <reaction evidence="2 14">
        <text>adenosylcob(III)inamide phosphate + GTP + H(+) = adenosylcob(III)inamide-GDP + diphosphate</text>
        <dbReference type="Rhea" id="RHEA:22712"/>
        <dbReference type="ChEBI" id="CHEBI:15378"/>
        <dbReference type="ChEBI" id="CHEBI:33019"/>
        <dbReference type="ChEBI" id="CHEBI:37565"/>
        <dbReference type="ChEBI" id="CHEBI:58502"/>
        <dbReference type="ChEBI" id="CHEBI:60487"/>
        <dbReference type="EC" id="2.7.7.62"/>
    </reaction>
</comment>
<feature type="binding site" evidence="16">
    <location>
        <position position="86"/>
    </location>
    <ligand>
        <name>GTP</name>
        <dbReference type="ChEBI" id="CHEBI:37565"/>
    </ligand>
</feature>
<dbReference type="Proteomes" id="UP000321764">
    <property type="component" value="Unassembled WGS sequence"/>
</dbReference>
<organism evidence="17 18">
    <name type="scientific">Reinekea thalattae</name>
    <dbReference type="NCBI Taxonomy" id="2593301"/>
    <lineage>
        <taxon>Bacteria</taxon>
        <taxon>Pseudomonadati</taxon>
        <taxon>Pseudomonadota</taxon>
        <taxon>Gammaproteobacteria</taxon>
        <taxon>Oceanospirillales</taxon>
        <taxon>Saccharospirillaceae</taxon>
        <taxon>Reinekea</taxon>
    </lineage>
</organism>
<dbReference type="CDD" id="cd00544">
    <property type="entry name" value="CobU"/>
    <property type="match status" value="1"/>
</dbReference>
<evidence type="ECO:0000313" key="17">
    <source>
        <dbReference type="EMBL" id="TXR52108.1"/>
    </source>
</evidence>
<comment type="pathway">
    <text evidence="5 14">Cofactor biosynthesis; adenosylcobalamin biosynthesis; adenosylcobalamin from cob(II)yrinate a,c-diamide: step 6/7.</text>
</comment>
<evidence type="ECO:0000256" key="10">
    <source>
        <dbReference type="ARBA" id="ARBA00022741"/>
    </source>
</evidence>
<dbReference type="EC" id="2.7.7.62" evidence="14"/>
<dbReference type="NCBIfam" id="NF004469">
    <property type="entry name" value="PRK05800.1"/>
    <property type="match status" value="1"/>
</dbReference>
<evidence type="ECO:0000256" key="15">
    <source>
        <dbReference type="PIRSR" id="PIRSR006135-1"/>
    </source>
</evidence>
<keyword evidence="13 14" id="KW-0342">GTP-binding</keyword>
<evidence type="ECO:0000256" key="9">
    <source>
        <dbReference type="ARBA" id="ARBA00022679"/>
    </source>
</evidence>
<dbReference type="EMBL" id="VKAD01000002">
    <property type="protein sequence ID" value="TXR52108.1"/>
    <property type="molecule type" value="Genomic_DNA"/>
</dbReference>
<evidence type="ECO:0000256" key="2">
    <source>
        <dbReference type="ARBA" id="ARBA00000711"/>
    </source>
</evidence>
<dbReference type="Gene3D" id="3.40.50.300">
    <property type="entry name" value="P-loop containing nucleotide triphosphate hydrolases"/>
    <property type="match status" value="1"/>
</dbReference>
<proteinExistence type="inferred from homology"/>
<evidence type="ECO:0000256" key="14">
    <source>
        <dbReference type="PIRNR" id="PIRNR006135"/>
    </source>
</evidence>
<protein>
    <recommendedName>
        <fullName evidence="14">Bifunctional adenosylcobalamin biosynthesis protein</fullName>
        <ecNumber evidence="14">2.7.1.156</ecNumber>
        <ecNumber evidence="14">2.7.7.62</ecNumber>
    </recommendedName>
</protein>
<feature type="binding site" evidence="16">
    <location>
        <position position="67"/>
    </location>
    <ligand>
        <name>GTP</name>
        <dbReference type="ChEBI" id="CHEBI:37565"/>
    </ligand>
</feature>
<evidence type="ECO:0000256" key="5">
    <source>
        <dbReference type="ARBA" id="ARBA00004692"/>
    </source>
</evidence>
<keyword evidence="9 14" id="KW-0808">Transferase</keyword>
<feature type="binding site" evidence="16">
    <location>
        <begin position="14"/>
        <end position="21"/>
    </location>
    <ligand>
        <name>GTP</name>
        <dbReference type="ChEBI" id="CHEBI:37565"/>
    </ligand>
</feature>
<keyword evidence="8 14" id="KW-0169">Cobalamin biosynthesis</keyword>
<dbReference type="PIRSF" id="PIRSF006135">
    <property type="entry name" value="CobU"/>
    <property type="match status" value="1"/>
</dbReference>
<dbReference type="PANTHER" id="PTHR34848:SF1">
    <property type="entry name" value="BIFUNCTIONAL ADENOSYLCOBALAMIN BIOSYNTHESIS PROTEIN COBU"/>
    <property type="match status" value="1"/>
</dbReference>
<dbReference type="EC" id="2.7.1.156" evidence="14"/>
<feature type="active site" description="GMP-histidine intermediate" evidence="15">
    <location>
        <position position="55"/>
    </location>
</feature>
<comment type="catalytic activity">
    <reaction evidence="1 14">
        <text>adenosylcob(III)inamide + ATP = adenosylcob(III)inamide phosphate + ADP + H(+)</text>
        <dbReference type="Rhea" id="RHEA:15769"/>
        <dbReference type="ChEBI" id="CHEBI:2480"/>
        <dbReference type="ChEBI" id="CHEBI:15378"/>
        <dbReference type="ChEBI" id="CHEBI:30616"/>
        <dbReference type="ChEBI" id="CHEBI:58502"/>
        <dbReference type="ChEBI" id="CHEBI:456216"/>
        <dbReference type="EC" id="2.7.1.156"/>
    </reaction>
</comment>
<keyword evidence="12 14" id="KW-0067">ATP-binding</keyword>
<name>A0A5C8Z4I8_9GAMM</name>